<keyword evidence="3" id="KW-0804">Transcription</keyword>
<keyword evidence="2" id="KW-0805">Transcription regulation</keyword>
<keyword evidence="1" id="KW-0677">Repeat</keyword>
<dbReference type="Pfam" id="PF00874">
    <property type="entry name" value="PRD"/>
    <property type="match status" value="1"/>
</dbReference>
<dbReference type="InterPro" id="IPR011608">
    <property type="entry name" value="PRD"/>
</dbReference>
<evidence type="ECO:0000256" key="1">
    <source>
        <dbReference type="ARBA" id="ARBA00022737"/>
    </source>
</evidence>
<protein>
    <submittedName>
        <fullName evidence="5">HTH domain-containing protein</fullName>
    </submittedName>
</protein>
<dbReference type="InterPro" id="IPR013196">
    <property type="entry name" value="HTH_11"/>
</dbReference>
<dbReference type="InterPro" id="IPR016152">
    <property type="entry name" value="PTrfase/Anion_transptr"/>
</dbReference>
<accession>A0ABR7FQ25</accession>
<dbReference type="InterPro" id="IPR036634">
    <property type="entry name" value="PRD_sf"/>
</dbReference>
<dbReference type="SUPFAM" id="SSF46785">
    <property type="entry name" value="Winged helix' DNA-binding domain"/>
    <property type="match status" value="1"/>
</dbReference>
<dbReference type="SMART" id="SM00420">
    <property type="entry name" value="HTH_DEOR"/>
    <property type="match status" value="1"/>
</dbReference>
<name>A0ABR7FQ25_9FIRM</name>
<dbReference type="RefSeq" id="WP_024729365.1">
    <property type="nucleotide sequence ID" value="NZ_JACOOS010000006.1"/>
</dbReference>
<dbReference type="InterPro" id="IPR036390">
    <property type="entry name" value="WH_DNA-bd_sf"/>
</dbReference>
<evidence type="ECO:0000256" key="2">
    <source>
        <dbReference type="ARBA" id="ARBA00023015"/>
    </source>
</evidence>
<dbReference type="InterPro" id="IPR050661">
    <property type="entry name" value="BglG_antiterminators"/>
</dbReference>
<evidence type="ECO:0000313" key="5">
    <source>
        <dbReference type="EMBL" id="MBC5677302.1"/>
    </source>
</evidence>
<comment type="caution">
    <text evidence="5">The sequence shown here is derived from an EMBL/GenBank/DDBJ whole genome shotgun (WGS) entry which is preliminary data.</text>
</comment>
<evidence type="ECO:0000256" key="3">
    <source>
        <dbReference type="ARBA" id="ARBA00023163"/>
    </source>
</evidence>
<dbReference type="EMBL" id="JACOOS010000006">
    <property type="protein sequence ID" value="MBC5677302.1"/>
    <property type="molecule type" value="Genomic_DNA"/>
</dbReference>
<evidence type="ECO:0000313" key="6">
    <source>
        <dbReference type="Proteomes" id="UP000635828"/>
    </source>
</evidence>
<dbReference type="SUPFAM" id="SSF55804">
    <property type="entry name" value="Phoshotransferase/anion transport protein"/>
    <property type="match status" value="1"/>
</dbReference>
<dbReference type="InterPro" id="IPR036388">
    <property type="entry name" value="WH-like_DNA-bd_sf"/>
</dbReference>
<proteinExistence type="predicted"/>
<feature type="domain" description="PRD" evidence="4">
    <location>
        <begin position="185"/>
        <end position="288"/>
    </location>
</feature>
<evidence type="ECO:0000259" key="4">
    <source>
        <dbReference type="PROSITE" id="PS51372"/>
    </source>
</evidence>
<sequence>MEHTSLTLRQRKLLNYIQQKTEYVTGEELAKHLNVSARTIRNDINEMNQLLEDHGIQVHSKRSRGYLLFSEDNNLLKELSQTGRSFLSREDRIRHIAFRLCLAEHPINLYDLEDEMYISHTTLEHDLEMLRSKYILPFPHIDFHRAKNTIFFGKDEQKRRAILNKLFTENWNYNARGNTYYQYQYLEEEIVNLIMPITQKYLQKYNIVFEDINMVILNLSIAIMYYRVINGHILTDITALAYEDATAVHAAKEIFDALEKKLNCRFPEAERQEVYLHISCARLLDASKLSFATAGTYFNKNTLEICNRYLQIIKETYHIDLTENEDFFITILQFFRYMFLPVHHFNNVDIPYDIARSNLIISFEIAFLVQPLAAEYYKNYLDYTELLFLAFCISGALSYNNRTAPKLKTVVMSHLNLSSTWYLKQKILSKFQDYLSITALLPVYIKDSYDFSKVDLIVTTINKNITENKDCQTIRISPFLTAQDEEKLDAYISKLQIIRLCSNRLPSIHKLLQDAFWHEQLESDNYLEVAELLAGDFIRHGYVTSDYITKLFQREAILTFAFKPSIVLMYALTPSTRTCLSIATMKHRIRRNGYKIRTIISLAVRPEDTTLIFSFLNLLYGNLFDIEETKFLKTKQALLDFFLTYSSDS</sequence>
<dbReference type="PANTHER" id="PTHR30185:SF12">
    <property type="entry name" value="TRANSCRIPTIONAL REGULATOR MANR"/>
    <property type="match status" value="1"/>
</dbReference>
<reference evidence="5 6" key="1">
    <citation type="submission" date="2020-08" db="EMBL/GenBank/DDBJ databases">
        <title>Genome public.</title>
        <authorList>
            <person name="Liu C."/>
            <person name="Sun Q."/>
        </authorList>
    </citation>
    <scope>NUCLEOTIDE SEQUENCE [LARGE SCALE GENOMIC DNA]</scope>
    <source>
        <strain evidence="5 6">NSJ-7</strain>
    </source>
</reference>
<dbReference type="Gene3D" id="1.10.10.10">
    <property type="entry name" value="Winged helix-like DNA-binding domain superfamily/Winged helix DNA-binding domain"/>
    <property type="match status" value="1"/>
</dbReference>
<dbReference type="Gene3D" id="3.40.930.10">
    <property type="entry name" value="Mannitol-specific EII, Chain A"/>
    <property type="match status" value="1"/>
</dbReference>
<dbReference type="Pfam" id="PF08279">
    <property type="entry name" value="HTH_11"/>
    <property type="match status" value="1"/>
</dbReference>
<dbReference type="InterPro" id="IPR001034">
    <property type="entry name" value="DeoR_HTH"/>
</dbReference>
<dbReference type="PANTHER" id="PTHR30185">
    <property type="entry name" value="CRYPTIC BETA-GLUCOSIDE BGL OPERON ANTITERMINATOR"/>
    <property type="match status" value="1"/>
</dbReference>
<dbReference type="PROSITE" id="PS51372">
    <property type="entry name" value="PRD_2"/>
    <property type="match status" value="1"/>
</dbReference>
<dbReference type="SUPFAM" id="SSF63520">
    <property type="entry name" value="PTS-regulatory domain, PRD"/>
    <property type="match status" value="1"/>
</dbReference>
<gene>
    <name evidence="5" type="ORF">H8S22_06670</name>
</gene>
<keyword evidence="6" id="KW-1185">Reference proteome</keyword>
<dbReference type="Proteomes" id="UP000635828">
    <property type="component" value="Unassembled WGS sequence"/>
</dbReference>
<organism evidence="5 6">
    <name type="scientific">Anaerostipes hominis</name>
    <name type="common">ex Liu et al. 2021</name>
    <dbReference type="NCBI Taxonomy" id="2763018"/>
    <lineage>
        <taxon>Bacteria</taxon>
        <taxon>Bacillati</taxon>
        <taxon>Bacillota</taxon>
        <taxon>Clostridia</taxon>
        <taxon>Lachnospirales</taxon>
        <taxon>Lachnospiraceae</taxon>
        <taxon>Anaerostipes</taxon>
    </lineage>
</organism>